<accession>A0A484M8A2</accession>
<organism evidence="1 2">
    <name type="scientific">Cuscuta campestris</name>
    <dbReference type="NCBI Taxonomy" id="132261"/>
    <lineage>
        <taxon>Eukaryota</taxon>
        <taxon>Viridiplantae</taxon>
        <taxon>Streptophyta</taxon>
        <taxon>Embryophyta</taxon>
        <taxon>Tracheophyta</taxon>
        <taxon>Spermatophyta</taxon>
        <taxon>Magnoliopsida</taxon>
        <taxon>eudicotyledons</taxon>
        <taxon>Gunneridae</taxon>
        <taxon>Pentapetalae</taxon>
        <taxon>asterids</taxon>
        <taxon>lamiids</taxon>
        <taxon>Solanales</taxon>
        <taxon>Convolvulaceae</taxon>
        <taxon>Cuscuteae</taxon>
        <taxon>Cuscuta</taxon>
        <taxon>Cuscuta subgen. Grammica</taxon>
        <taxon>Cuscuta sect. Cleistogrammica</taxon>
    </lineage>
</organism>
<evidence type="ECO:0000313" key="2">
    <source>
        <dbReference type="Proteomes" id="UP000595140"/>
    </source>
</evidence>
<protein>
    <submittedName>
        <fullName evidence="1">Uncharacterized protein</fullName>
    </submittedName>
</protein>
<keyword evidence="2" id="KW-1185">Reference proteome</keyword>
<gene>
    <name evidence="1" type="ORF">CCAM_LOCUS26062</name>
</gene>
<proteinExistence type="predicted"/>
<name>A0A484M8A2_9ASTE</name>
<dbReference type="EMBL" id="OOIL02002698">
    <property type="protein sequence ID" value="VFQ84286.1"/>
    <property type="molecule type" value="Genomic_DNA"/>
</dbReference>
<evidence type="ECO:0000313" key="1">
    <source>
        <dbReference type="EMBL" id="VFQ84286.1"/>
    </source>
</evidence>
<sequence>MRMAIYSGRDCPNPGCYEVHPLSIRAVKFVPPFSPMYDAGDAKLYHEPQTIKDFQNPILEQHLVYERLVEDHNATLSSPLLSLNLGDAFSLL</sequence>
<dbReference type="Proteomes" id="UP000595140">
    <property type="component" value="Unassembled WGS sequence"/>
</dbReference>
<dbReference type="AlphaFoldDB" id="A0A484M8A2"/>
<reference evidence="1 2" key="1">
    <citation type="submission" date="2018-04" db="EMBL/GenBank/DDBJ databases">
        <authorList>
            <person name="Vogel A."/>
        </authorList>
    </citation>
    <scope>NUCLEOTIDE SEQUENCE [LARGE SCALE GENOMIC DNA]</scope>
</reference>